<dbReference type="PANTHER" id="PTHR43312:SF1">
    <property type="entry name" value="NADP-DEPENDENT OXIDOREDUCTASE DOMAIN-CONTAINING PROTEIN"/>
    <property type="match status" value="1"/>
</dbReference>
<accession>A0A7Y9ZHF5</accession>
<dbReference type="AlphaFoldDB" id="A0A7Y9ZHF5"/>
<proteinExistence type="predicted"/>
<evidence type="ECO:0000259" key="1">
    <source>
        <dbReference type="Pfam" id="PF00248"/>
    </source>
</evidence>
<dbReference type="InterPro" id="IPR036812">
    <property type="entry name" value="NAD(P)_OxRdtase_dom_sf"/>
</dbReference>
<dbReference type="SUPFAM" id="SSF51430">
    <property type="entry name" value="NAD(P)-linked oxidoreductase"/>
    <property type="match status" value="1"/>
</dbReference>
<evidence type="ECO:0000313" key="2">
    <source>
        <dbReference type="EMBL" id="NYI45472.1"/>
    </source>
</evidence>
<dbReference type="InterPro" id="IPR053135">
    <property type="entry name" value="AKR2_Oxidoreductase"/>
</dbReference>
<feature type="domain" description="NADP-dependent oxidoreductase" evidence="1">
    <location>
        <begin position="245"/>
        <end position="522"/>
    </location>
</feature>
<dbReference type="CDD" id="cd19097">
    <property type="entry name" value="AKR_unchar"/>
    <property type="match status" value="1"/>
</dbReference>
<dbReference type="Pfam" id="PF02348">
    <property type="entry name" value="CTP_transf_3"/>
    <property type="match status" value="1"/>
</dbReference>
<evidence type="ECO:0000313" key="3">
    <source>
        <dbReference type="Proteomes" id="UP000562045"/>
    </source>
</evidence>
<comment type="caution">
    <text evidence="2">The sequence shown here is derived from an EMBL/GenBank/DDBJ whole genome shotgun (WGS) entry which is preliminary data.</text>
</comment>
<dbReference type="SUPFAM" id="SSF53448">
    <property type="entry name" value="Nucleotide-diphospho-sugar transferases"/>
    <property type="match status" value="1"/>
</dbReference>
<gene>
    <name evidence="2" type="ORF">BJ993_002552</name>
</gene>
<name>A0A7Y9ZHF5_9ACTN</name>
<organism evidence="2 3">
    <name type="scientific">Nocardioides aromaticivorans</name>
    <dbReference type="NCBI Taxonomy" id="200618"/>
    <lineage>
        <taxon>Bacteria</taxon>
        <taxon>Bacillati</taxon>
        <taxon>Actinomycetota</taxon>
        <taxon>Actinomycetes</taxon>
        <taxon>Propionibacteriales</taxon>
        <taxon>Nocardioidaceae</taxon>
        <taxon>Nocardioides</taxon>
    </lineage>
</organism>
<sequence>MTARVQVVLQSRLSSSRLPGKALLSVAGRPMVVLAAQRAGNAGHPVLVATSDQPEDDVIALACADAGVAVVRGPLDDPLARFLLAASGLEDADVVVRLTADNVVPDGDVVGQLVAALQASGRRYARLGGDDPALPYGVAAEAFTAGLLREADAAAVTPFEREHVTPWMREREGDLRTSLTGIGDWAGLRCTVDTFDDFVAVARILAGVGDPVGTDWRTVCELVAAASDLRPPLPVRDNPLGQSALVLGTVQLGVEYGAANSGGLPSDAVVADVLAAVRRNRITHLDTARGYGRSEQRLGVALRRGLSEHAGVVTKVIPLAEGDGAAAVEASVHTSLRALGSSSVAALLVHRAADWHRPGVADALAGLAAAGTAAVVGASISSPDELVTLLADPRCGYVQLPFNALDRRWLAPDVQSALAARPDVVVTVRSVYLQGLLAAGTDARWPALPGVDGSAVTASLDRAVEELGRTSRADLCVAYVLGHPWVTSIVVGAETADQVDDTAALVHRPALTPDEIERVHALVAPGPVALVDPSNWS</sequence>
<dbReference type="InterPro" id="IPR029044">
    <property type="entry name" value="Nucleotide-diphossugar_trans"/>
</dbReference>
<dbReference type="Gene3D" id="3.90.550.10">
    <property type="entry name" value="Spore Coat Polysaccharide Biosynthesis Protein SpsA, Chain A"/>
    <property type="match status" value="1"/>
</dbReference>
<protein>
    <submittedName>
        <fullName evidence="2">Spore coat polysaccharide biosynthesis protein SpsF</fullName>
    </submittedName>
</protein>
<dbReference type="RefSeq" id="WP_179649082.1">
    <property type="nucleotide sequence ID" value="NZ_JACBZM010000001.1"/>
</dbReference>
<dbReference type="Gene3D" id="3.20.20.100">
    <property type="entry name" value="NADP-dependent oxidoreductase domain"/>
    <property type="match status" value="1"/>
</dbReference>
<dbReference type="InterPro" id="IPR023210">
    <property type="entry name" value="NADP_OxRdtase_dom"/>
</dbReference>
<dbReference type="Pfam" id="PF00248">
    <property type="entry name" value="Aldo_ket_red"/>
    <property type="match status" value="1"/>
</dbReference>
<dbReference type="Proteomes" id="UP000562045">
    <property type="component" value="Unassembled WGS sequence"/>
</dbReference>
<dbReference type="EMBL" id="JACBZM010000001">
    <property type="protein sequence ID" value="NYI45472.1"/>
    <property type="molecule type" value="Genomic_DNA"/>
</dbReference>
<dbReference type="InterPro" id="IPR003329">
    <property type="entry name" value="Cytidylyl_trans"/>
</dbReference>
<dbReference type="PANTHER" id="PTHR43312">
    <property type="entry name" value="D-THREO-ALDOSE 1-DEHYDROGENASE"/>
    <property type="match status" value="1"/>
</dbReference>
<reference evidence="2 3" key="1">
    <citation type="submission" date="2020-07" db="EMBL/GenBank/DDBJ databases">
        <title>Sequencing the genomes of 1000 actinobacteria strains.</title>
        <authorList>
            <person name="Klenk H.-P."/>
        </authorList>
    </citation>
    <scope>NUCLEOTIDE SEQUENCE [LARGE SCALE GENOMIC DNA]</scope>
    <source>
        <strain evidence="2 3">DSM 15131</strain>
    </source>
</reference>